<geneLocation type="chloroplast" evidence="2"/>
<dbReference type="RefSeq" id="YP_009306320.1">
    <property type="nucleotide sequence ID" value="NC_031367.1"/>
</dbReference>
<protein>
    <submittedName>
        <fullName evidence="2">Uncharacterized protein</fullName>
    </submittedName>
</protein>
<gene>
    <name evidence="2" type="primary">orf156</name>
</gene>
<evidence type="ECO:0000256" key="1">
    <source>
        <dbReference type="SAM" id="Phobius"/>
    </source>
</evidence>
<keyword evidence="2" id="KW-0934">Plastid</keyword>
<dbReference type="AlphaFoldDB" id="A0A1C9JBK1"/>
<keyword evidence="2" id="KW-0150">Chloroplast</keyword>
<keyword evidence="1" id="KW-1133">Transmembrane helix</keyword>
<proteinExistence type="predicted"/>
<keyword evidence="1" id="KW-0472">Membrane</keyword>
<accession>A0A1C9JBK1</accession>
<keyword evidence="1" id="KW-0812">Transmembrane</keyword>
<organism evidence="2">
    <name type="scientific">Derbesia sp. WEST4838</name>
    <dbReference type="NCBI Taxonomy" id="1847751"/>
    <lineage>
        <taxon>Eukaryota</taxon>
        <taxon>Viridiplantae</taxon>
        <taxon>Chlorophyta</taxon>
        <taxon>core chlorophytes</taxon>
        <taxon>Ulvophyceae</taxon>
        <taxon>TCBD clade</taxon>
        <taxon>Bryopsidales</taxon>
        <taxon>Bryopsidineae</taxon>
        <taxon>Derbesiaceae</taxon>
        <taxon>Derbesia</taxon>
    </lineage>
</organism>
<dbReference type="GeneID" id="29288712"/>
<reference evidence="2" key="1">
    <citation type="journal article" date="2016" name="Genome Biol. Evol.">
        <title>Evolutionary Dynamics of Chloroplast Genomes in Low Light: A Case Study of the Endolithic Green Alga Ostreobium quekettii.</title>
        <authorList>
            <person name="R Marcelino V."/>
            <person name="Cremen M.C."/>
            <person name="Jackson C.J."/>
            <person name="Larkum A.A."/>
            <person name="Verbruggen H."/>
        </authorList>
    </citation>
    <scope>NUCLEOTIDE SEQUENCE</scope>
</reference>
<name>A0A1C9JBK1_9CHLO</name>
<feature type="transmembrane region" description="Helical" evidence="1">
    <location>
        <begin position="118"/>
        <end position="140"/>
    </location>
</feature>
<dbReference type="EMBL" id="KX808497">
    <property type="protein sequence ID" value="AOP19224.1"/>
    <property type="molecule type" value="Genomic_DNA"/>
</dbReference>
<sequence length="156" mass="17976">MGIVKLEDSNASNCSNVTFNHINLASKNESIVQCGHTQSLSHLPSVNFKLYTTLGELDFDFSLLTENTIYELLVFLKLSQPEIQKIIQNIREIRTQNCFDRLCIIDAISYRISPMNQYVIFSSTLITNAMTALLVGYTIWNRIKTIYKFEKSIKRR</sequence>
<reference evidence="2" key="2">
    <citation type="submission" date="2016-08" db="EMBL/GenBank/DDBJ databases">
        <authorList>
            <person name="Seilhamer J.J."/>
        </authorList>
    </citation>
    <scope>NUCLEOTIDE SEQUENCE</scope>
</reference>
<evidence type="ECO:0000313" key="2">
    <source>
        <dbReference type="EMBL" id="AOP19224.1"/>
    </source>
</evidence>